<evidence type="ECO:0000313" key="1">
    <source>
        <dbReference type="EMBL" id="KAK9946367.1"/>
    </source>
</evidence>
<organism evidence="1 2">
    <name type="scientific">Rubus argutus</name>
    <name type="common">Southern blackberry</name>
    <dbReference type="NCBI Taxonomy" id="59490"/>
    <lineage>
        <taxon>Eukaryota</taxon>
        <taxon>Viridiplantae</taxon>
        <taxon>Streptophyta</taxon>
        <taxon>Embryophyta</taxon>
        <taxon>Tracheophyta</taxon>
        <taxon>Spermatophyta</taxon>
        <taxon>Magnoliopsida</taxon>
        <taxon>eudicotyledons</taxon>
        <taxon>Gunneridae</taxon>
        <taxon>Pentapetalae</taxon>
        <taxon>rosids</taxon>
        <taxon>fabids</taxon>
        <taxon>Rosales</taxon>
        <taxon>Rosaceae</taxon>
        <taxon>Rosoideae</taxon>
        <taxon>Rosoideae incertae sedis</taxon>
        <taxon>Rubus</taxon>
    </lineage>
</organism>
<dbReference type="InterPro" id="IPR019141">
    <property type="entry name" value="DUF2045"/>
</dbReference>
<dbReference type="EMBL" id="JBEDUW010000002">
    <property type="protein sequence ID" value="KAK9946367.1"/>
    <property type="molecule type" value="Genomic_DNA"/>
</dbReference>
<dbReference type="PANTHER" id="PTHR21477">
    <property type="entry name" value="ZGC:172139"/>
    <property type="match status" value="1"/>
</dbReference>
<sequence length="311" mass="34992">MELGLLTKGLSFSPQRKRWLLILAALGVSGYGAYRVYNLPSLVNKEEAVHQGPGSPNFDGRDGLRFGRDDRHCLQRLEGVSEFRFRRNAQKFEANFENCEVGGVLFLVAEVYRGFDDRNLPRELGFGFLLQSAIRFLCPLRLRPYLEKTKDINFCDEMFGGLTNPKHQDKVRELLVSVCNGAVETVVKTSHQVLTSSSSKSSSNSGSWSVLMMIMMKVYVELGTSALSMKPLQREVYRMLLRIVDGLARFRLHWQWPSNRKFVLDVTGRVTFETGVCKLSDISVAKSSAIVTICLALHLYVLGGTRVLLTA</sequence>
<dbReference type="AlphaFoldDB" id="A0AAW1YEQ0"/>
<dbReference type="PANTHER" id="PTHR21477:SF12">
    <property type="entry name" value="PROTEIN PHLOEM PROTEIN 2-LIKE A10"/>
    <property type="match status" value="1"/>
</dbReference>
<keyword evidence="2" id="KW-1185">Reference proteome</keyword>
<reference evidence="1 2" key="1">
    <citation type="journal article" date="2023" name="G3 (Bethesda)">
        <title>A chromosome-length genome assembly and annotation of blackberry (Rubus argutus, cv. 'Hillquist').</title>
        <authorList>
            <person name="Bruna T."/>
            <person name="Aryal R."/>
            <person name="Dudchenko O."/>
            <person name="Sargent D.J."/>
            <person name="Mead D."/>
            <person name="Buti M."/>
            <person name="Cavallini A."/>
            <person name="Hytonen T."/>
            <person name="Andres J."/>
            <person name="Pham M."/>
            <person name="Weisz D."/>
            <person name="Mascagni F."/>
            <person name="Usai G."/>
            <person name="Natali L."/>
            <person name="Bassil N."/>
            <person name="Fernandez G.E."/>
            <person name="Lomsadze A."/>
            <person name="Armour M."/>
            <person name="Olukolu B."/>
            <person name="Poorten T."/>
            <person name="Britton C."/>
            <person name="Davik J."/>
            <person name="Ashrafi H."/>
            <person name="Aiden E.L."/>
            <person name="Borodovsky M."/>
            <person name="Worthington M."/>
        </authorList>
    </citation>
    <scope>NUCLEOTIDE SEQUENCE [LARGE SCALE GENOMIC DNA]</scope>
    <source>
        <strain evidence="1">PI 553951</strain>
    </source>
</reference>
<dbReference type="Proteomes" id="UP001457282">
    <property type="component" value="Unassembled WGS sequence"/>
</dbReference>
<evidence type="ECO:0000313" key="2">
    <source>
        <dbReference type="Proteomes" id="UP001457282"/>
    </source>
</evidence>
<name>A0AAW1YEQ0_RUBAR</name>
<proteinExistence type="predicted"/>
<accession>A0AAW1YEQ0</accession>
<gene>
    <name evidence="1" type="ORF">M0R45_011835</name>
</gene>
<protein>
    <submittedName>
        <fullName evidence="1">Uncharacterized protein</fullName>
    </submittedName>
</protein>
<comment type="caution">
    <text evidence="1">The sequence shown here is derived from an EMBL/GenBank/DDBJ whole genome shotgun (WGS) entry which is preliminary data.</text>
</comment>